<name>A0A286E2J1_9NEIS</name>
<dbReference type="PANTHER" id="PTHR33931:SF5">
    <property type="entry name" value="UPF0299 MEMBRANE PROTEIN YOHJ"/>
    <property type="match status" value="1"/>
</dbReference>
<feature type="transmembrane region" description="Helical" evidence="6">
    <location>
        <begin position="57"/>
        <end position="77"/>
    </location>
</feature>
<keyword evidence="8" id="KW-1185">Reference proteome</keyword>
<keyword evidence="4 6" id="KW-1133">Transmembrane helix</keyword>
<evidence type="ECO:0000256" key="1">
    <source>
        <dbReference type="ARBA" id="ARBA00004651"/>
    </source>
</evidence>
<dbReference type="PANTHER" id="PTHR33931">
    <property type="entry name" value="HOLIN-LIKE PROTEIN CIDA-RELATED"/>
    <property type="match status" value="1"/>
</dbReference>
<dbReference type="EMBL" id="OCNF01000001">
    <property type="protein sequence ID" value="SOD65113.1"/>
    <property type="molecule type" value="Genomic_DNA"/>
</dbReference>
<dbReference type="RefSeq" id="WP_097113267.1">
    <property type="nucleotide sequence ID" value="NZ_CP083931.1"/>
</dbReference>
<evidence type="ECO:0000256" key="5">
    <source>
        <dbReference type="ARBA" id="ARBA00023136"/>
    </source>
</evidence>
<gene>
    <name evidence="7" type="ORF">SAMN02746062_00208</name>
</gene>
<dbReference type="GO" id="GO:0005886">
    <property type="term" value="C:plasma membrane"/>
    <property type="evidence" value="ECO:0007669"/>
    <property type="project" value="UniProtKB-SubCell"/>
</dbReference>
<evidence type="ECO:0000256" key="4">
    <source>
        <dbReference type="ARBA" id="ARBA00022989"/>
    </source>
</evidence>
<proteinExistence type="predicted"/>
<dbReference type="InterPro" id="IPR005538">
    <property type="entry name" value="LrgA/CidA"/>
</dbReference>
<keyword evidence="2" id="KW-1003">Cell membrane</keyword>
<keyword evidence="3 6" id="KW-0812">Transmembrane</keyword>
<feature type="transmembrane region" description="Helical" evidence="6">
    <location>
        <begin position="25"/>
        <end position="45"/>
    </location>
</feature>
<dbReference type="OrthoDB" id="385012at2"/>
<comment type="subcellular location">
    <subcellularLocation>
        <location evidence="1">Cell membrane</location>
        <topology evidence="1">Multi-pass membrane protein</topology>
    </subcellularLocation>
</comment>
<reference evidence="7 8" key="1">
    <citation type="submission" date="2017-09" db="EMBL/GenBank/DDBJ databases">
        <authorList>
            <person name="Ehlers B."/>
            <person name="Leendertz F.H."/>
        </authorList>
    </citation>
    <scope>NUCLEOTIDE SEQUENCE [LARGE SCALE GENOMIC DNA]</scope>
    <source>
        <strain evidence="7 8">DSM 16848</strain>
    </source>
</reference>
<accession>A0A286E2J1</accession>
<evidence type="ECO:0000313" key="8">
    <source>
        <dbReference type="Proteomes" id="UP000219669"/>
    </source>
</evidence>
<organism evidence="7 8">
    <name type="scientific">Alysiella filiformis DSM 16848</name>
    <dbReference type="NCBI Taxonomy" id="1120981"/>
    <lineage>
        <taxon>Bacteria</taxon>
        <taxon>Pseudomonadati</taxon>
        <taxon>Pseudomonadota</taxon>
        <taxon>Betaproteobacteria</taxon>
        <taxon>Neisseriales</taxon>
        <taxon>Neisseriaceae</taxon>
        <taxon>Alysiella</taxon>
    </lineage>
</organism>
<evidence type="ECO:0000256" key="2">
    <source>
        <dbReference type="ARBA" id="ARBA00022475"/>
    </source>
</evidence>
<evidence type="ECO:0000256" key="3">
    <source>
        <dbReference type="ARBA" id="ARBA00022692"/>
    </source>
</evidence>
<dbReference type="Pfam" id="PF03788">
    <property type="entry name" value="LrgA"/>
    <property type="match status" value="1"/>
</dbReference>
<keyword evidence="5 6" id="KW-0472">Membrane</keyword>
<dbReference type="AlphaFoldDB" id="A0A286E2J1"/>
<evidence type="ECO:0000313" key="7">
    <source>
        <dbReference type="EMBL" id="SOD65113.1"/>
    </source>
</evidence>
<feature type="transmembrane region" description="Helical" evidence="6">
    <location>
        <begin position="83"/>
        <end position="102"/>
    </location>
</feature>
<protein>
    <submittedName>
        <fullName evidence="7">Holin-like protein</fullName>
    </submittedName>
</protein>
<evidence type="ECO:0000256" key="6">
    <source>
        <dbReference type="SAM" id="Phobius"/>
    </source>
</evidence>
<dbReference type="Proteomes" id="UP000219669">
    <property type="component" value="Unassembled WGS sequence"/>
</dbReference>
<sequence>MIRAFTIIFACLASAELLIHMTAIKLPPSILGLLFLFTLLQTGKVKAEWFKPITDFLMQNLMLFIIPPCVALVQYLDLLAKDAWVIVISSFTSSLLVLFATAKTHEWLRKRQAHSQANKESK</sequence>